<protein>
    <submittedName>
        <fullName evidence="1">Uncharacterized protein</fullName>
    </submittedName>
</protein>
<evidence type="ECO:0000313" key="2">
    <source>
        <dbReference type="Proteomes" id="UP000315295"/>
    </source>
</evidence>
<accession>A0A540KS29</accession>
<reference evidence="1 2" key="1">
    <citation type="journal article" date="2019" name="G3 (Bethesda)">
        <title>Sequencing of a Wild Apple (Malus baccata) Genome Unravels the Differences Between Cultivated and Wild Apple Species Regarding Disease Resistance and Cold Tolerance.</title>
        <authorList>
            <person name="Chen X."/>
        </authorList>
    </citation>
    <scope>NUCLEOTIDE SEQUENCE [LARGE SCALE GENOMIC DNA]</scope>
    <source>
        <strain evidence="2">cv. Shandingzi</strain>
        <tissue evidence="1">Leaves</tissue>
    </source>
</reference>
<proteinExistence type="predicted"/>
<keyword evidence="2" id="KW-1185">Reference proteome</keyword>
<sequence length="49" mass="5786">MQEQRQSLVALWIEMDLCDLHNNLDGLGFETGRDRQRKKRIMEYASGTM</sequence>
<dbReference type="EMBL" id="VIEB01001011">
    <property type="protein sequence ID" value="TQD76822.1"/>
    <property type="molecule type" value="Genomic_DNA"/>
</dbReference>
<dbReference type="AlphaFoldDB" id="A0A540KS29"/>
<evidence type="ECO:0000313" key="1">
    <source>
        <dbReference type="EMBL" id="TQD76822.1"/>
    </source>
</evidence>
<organism evidence="1 2">
    <name type="scientific">Malus baccata</name>
    <name type="common">Siberian crab apple</name>
    <name type="synonym">Pyrus baccata</name>
    <dbReference type="NCBI Taxonomy" id="106549"/>
    <lineage>
        <taxon>Eukaryota</taxon>
        <taxon>Viridiplantae</taxon>
        <taxon>Streptophyta</taxon>
        <taxon>Embryophyta</taxon>
        <taxon>Tracheophyta</taxon>
        <taxon>Spermatophyta</taxon>
        <taxon>Magnoliopsida</taxon>
        <taxon>eudicotyledons</taxon>
        <taxon>Gunneridae</taxon>
        <taxon>Pentapetalae</taxon>
        <taxon>rosids</taxon>
        <taxon>fabids</taxon>
        <taxon>Rosales</taxon>
        <taxon>Rosaceae</taxon>
        <taxon>Amygdaloideae</taxon>
        <taxon>Maleae</taxon>
        <taxon>Malus</taxon>
    </lineage>
</organism>
<gene>
    <name evidence="1" type="ORF">C1H46_037655</name>
</gene>
<dbReference type="Proteomes" id="UP000315295">
    <property type="component" value="Unassembled WGS sequence"/>
</dbReference>
<name>A0A540KS29_MALBA</name>
<comment type="caution">
    <text evidence="1">The sequence shown here is derived from an EMBL/GenBank/DDBJ whole genome shotgun (WGS) entry which is preliminary data.</text>
</comment>